<accession>A0AAW0W3Q6</accession>
<feature type="compositionally biased region" description="Polar residues" evidence="2">
    <location>
        <begin position="387"/>
        <end position="398"/>
    </location>
</feature>
<evidence type="ECO:0000259" key="4">
    <source>
        <dbReference type="PROSITE" id="PS50238"/>
    </source>
</evidence>
<feature type="domain" description="PH" evidence="3">
    <location>
        <begin position="1"/>
        <end position="87"/>
    </location>
</feature>
<dbReference type="FunFam" id="1.10.555.10:FF:000058">
    <property type="entry name" value="GTPase-activating protein pac-1"/>
    <property type="match status" value="1"/>
</dbReference>
<dbReference type="InterPro" id="IPR001849">
    <property type="entry name" value="PH_domain"/>
</dbReference>
<dbReference type="SUPFAM" id="SSF50729">
    <property type="entry name" value="PH domain-like"/>
    <property type="match status" value="1"/>
</dbReference>
<organism evidence="5 6">
    <name type="scientific">Cherax quadricarinatus</name>
    <name type="common">Australian red claw crayfish</name>
    <dbReference type="NCBI Taxonomy" id="27406"/>
    <lineage>
        <taxon>Eukaryota</taxon>
        <taxon>Metazoa</taxon>
        <taxon>Ecdysozoa</taxon>
        <taxon>Arthropoda</taxon>
        <taxon>Crustacea</taxon>
        <taxon>Multicrustacea</taxon>
        <taxon>Malacostraca</taxon>
        <taxon>Eumalacostraca</taxon>
        <taxon>Eucarida</taxon>
        <taxon>Decapoda</taxon>
        <taxon>Pleocyemata</taxon>
        <taxon>Astacidea</taxon>
        <taxon>Parastacoidea</taxon>
        <taxon>Parastacidae</taxon>
        <taxon>Cherax</taxon>
    </lineage>
</organism>
<sequence>MVHRRETSVSHQDDCMAAHWHHANSQTPLGVEEQVTLRGAEVDVASDYTKRRNVLRLATPGGSQLLLQADTPPEMLAWLSTLQNNCALQEGEAGSKTPINNNNISPQSSNKAMRKLTSLRTRSPTGQSPSTKARKPSSVESNSSPKSKTWRGHLKRPFMKKVHSGSPAITPTMPLPEGATIGVCLEECPPSLENEYVPLLVALCINVVESRGLQTQGIYRIPGNKAAVTHLSEMINKDPKSIDYDDPRWCDVNVISSMLKQFFQKLPDPLFTIELYPLFIEASKVEDPSQRMVELKKLVQELPYHHYETLRFLITHLNNIVTHSDMNKMDVRNLAIVFGPTLVRSGDDNMVTMVTDMSHQCRIVETLISQAAWFFSEDDGDEIIPPVSNQSVIHSPSGESVPPSDTDTPSSQALLLHNIQKVEGNVKADMKKDIVSSIISAANRKVHKVKCKKATEDKPVDDSKYSDKDGGFEERDIDKEAELRKQRLLVKQIESMVELPNPKPMSERKISNMSLMSVQSHSSGVSNVSQSLNNDRTSGSEQTHLGISGENIHPFCVIKKNGVASSTASISLPTSTTTNTTATTSQQSSHLAPEMASLFGDEVAIRSYAGLSASTQERIRRFEMETRAMLHRDLTRHRRETERRDVERQRLEELWQRAKQDMESEDILDQMADNPTEVVRKISDLSWRLKGLSESVGGERGSLASQSSSSSSQAAIISAALSHHPLSNTSLTPTTNSTTQILNGPETGMPRCGSLDSLRDGPHITHDDVL</sequence>
<dbReference type="PANTHER" id="PTHR23175:SF23">
    <property type="entry name" value="PDZ DOMAIN-CONTAINING PROTEIN"/>
    <property type="match status" value="1"/>
</dbReference>
<dbReference type="SUPFAM" id="SSF48350">
    <property type="entry name" value="GTPase activation domain, GAP"/>
    <property type="match status" value="1"/>
</dbReference>
<evidence type="ECO:0000313" key="6">
    <source>
        <dbReference type="Proteomes" id="UP001445076"/>
    </source>
</evidence>
<evidence type="ECO:0000259" key="3">
    <source>
        <dbReference type="PROSITE" id="PS50003"/>
    </source>
</evidence>
<gene>
    <name evidence="5" type="ORF">OTU49_017494</name>
</gene>
<dbReference type="InterPro" id="IPR008936">
    <property type="entry name" value="Rho_GTPase_activation_prot"/>
</dbReference>
<keyword evidence="1" id="KW-0343">GTPase activation</keyword>
<dbReference type="PROSITE" id="PS50003">
    <property type="entry name" value="PH_DOMAIN"/>
    <property type="match status" value="1"/>
</dbReference>
<feature type="domain" description="Rho-GAP" evidence="4">
    <location>
        <begin position="183"/>
        <end position="375"/>
    </location>
</feature>
<dbReference type="PROSITE" id="PS50238">
    <property type="entry name" value="RHOGAP"/>
    <property type="match status" value="1"/>
</dbReference>
<comment type="caution">
    <text evidence="5">The sequence shown here is derived from an EMBL/GenBank/DDBJ whole genome shotgun (WGS) entry which is preliminary data.</text>
</comment>
<protein>
    <recommendedName>
        <fullName evidence="7">Rho GTPase-activating protein 21</fullName>
    </recommendedName>
</protein>
<evidence type="ECO:0000313" key="5">
    <source>
        <dbReference type="EMBL" id="KAK8724103.1"/>
    </source>
</evidence>
<keyword evidence="6" id="KW-1185">Reference proteome</keyword>
<dbReference type="EMBL" id="JARKIK010000087">
    <property type="protein sequence ID" value="KAK8724103.1"/>
    <property type="molecule type" value="Genomic_DNA"/>
</dbReference>
<feature type="region of interest" description="Disordered" evidence="2">
    <location>
        <begin position="385"/>
        <end position="410"/>
    </location>
</feature>
<feature type="region of interest" description="Disordered" evidence="2">
    <location>
        <begin position="726"/>
        <end position="770"/>
    </location>
</feature>
<feature type="compositionally biased region" description="Low complexity" evidence="2">
    <location>
        <begin position="726"/>
        <end position="739"/>
    </location>
</feature>
<feature type="region of interest" description="Disordered" evidence="2">
    <location>
        <begin position="91"/>
        <end position="156"/>
    </location>
</feature>
<feature type="compositionally biased region" description="Basic and acidic residues" evidence="2">
    <location>
        <begin position="757"/>
        <end position="770"/>
    </location>
</feature>
<dbReference type="InterPro" id="IPR000198">
    <property type="entry name" value="RhoGAP_dom"/>
</dbReference>
<dbReference type="InterPro" id="IPR011993">
    <property type="entry name" value="PH-like_dom_sf"/>
</dbReference>
<feature type="compositionally biased region" description="Low complexity" evidence="2">
    <location>
        <begin position="574"/>
        <end position="589"/>
    </location>
</feature>
<dbReference type="GO" id="GO:0005096">
    <property type="term" value="F:GTPase activator activity"/>
    <property type="evidence" value="ECO:0007669"/>
    <property type="project" value="UniProtKB-KW"/>
</dbReference>
<dbReference type="SMART" id="SM00324">
    <property type="entry name" value="RhoGAP"/>
    <property type="match status" value="1"/>
</dbReference>
<feature type="compositionally biased region" description="Low complexity" evidence="2">
    <location>
        <begin position="136"/>
        <end position="147"/>
    </location>
</feature>
<name>A0AAW0W3Q6_CHEQU</name>
<dbReference type="PANTHER" id="PTHR23175">
    <property type="entry name" value="PDZ DOMAIN-CONTAINING PROTEIN"/>
    <property type="match status" value="1"/>
</dbReference>
<dbReference type="Proteomes" id="UP001445076">
    <property type="component" value="Unassembled WGS sequence"/>
</dbReference>
<proteinExistence type="predicted"/>
<feature type="compositionally biased region" description="Low complexity" evidence="2">
    <location>
        <begin position="98"/>
        <end position="110"/>
    </location>
</feature>
<evidence type="ECO:0008006" key="7">
    <source>
        <dbReference type="Google" id="ProtNLM"/>
    </source>
</evidence>
<reference evidence="5 6" key="1">
    <citation type="journal article" date="2024" name="BMC Genomics">
        <title>Genome assembly of redclaw crayfish (Cherax quadricarinatus) provides insights into its immune adaptation and hypoxia tolerance.</title>
        <authorList>
            <person name="Liu Z."/>
            <person name="Zheng J."/>
            <person name="Li H."/>
            <person name="Fang K."/>
            <person name="Wang S."/>
            <person name="He J."/>
            <person name="Zhou D."/>
            <person name="Weng S."/>
            <person name="Chi M."/>
            <person name="Gu Z."/>
            <person name="He J."/>
            <person name="Li F."/>
            <person name="Wang M."/>
        </authorList>
    </citation>
    <scope>NUCLEOTIDE SEQUENCE [LARGE SCALE GENOMIC DNA]</scope>
    <source>
        <strain evidence="5">ZL_2023a</strain>
    </source>
</reference>
<dbReference type="Pfam" id="PF00620">
    <property type="entry name" value="RhoGAP"/>
    <property type="match status" value="1"/>
</dbReference>
<dbReference type="AlphaFoldDB" id="A0AAW0W3Q6"/>
<dbReference type="Gene3D" id="1.10.555.10">
    <property type="entry name" value="Rho GTPase activation protein"/>
    <property type="match status" value="1"/>
</dbReference>
<dbReference type="Gene3D" id="2.30.29.30">
    <property type="entry name" value="Pleckstrin-homology domain (PH domain)/Phosphotyrosine-binding domain (PTB)"/>
    <property type="match status" value="1"/>
</dbReference>
<dbReference type="GO" id="GO:0007165">
    <property type="term" value="P:signal transduction"/>
    <property type="evidence" value="ECO:0007669"/>
    <property type="project" value="InterPro"/>
</dbReference>
<feature type="compositionally biased region" description="Polar residues" evidence="2">
    <location>
        <begin position="118"/>
        <end position="131"/>
    </location>
</feature>
<evidence type="ECO:0000256" key="2">
    <source>
        <dbReference type="SAM" id="MobiDB-lite"/>
    </source>
</evidence>
<evidence type="ECO:0000256" key="1">
    <source>
        <dbReference type="ARBA" id="ARBA00022468"/>
    </source>
</evidence>
<feature type="region of interest" description="Disordered" evidence="2">
    <location>
        <begin position="570"/>
        <end position="589"/>
    </location>
</feature>